<dbReference type="GO" id="GO:0070967">
    <property type="term" value="F:coenzyme F420 binding"/>
    <property type="evidence" value="ECO:0007669"/>
    <property type="project" value="TreeGrafter"/>
</dbReference>
<dbReference type="SUPFAM" id="SSF50475">
    <property type="entry name" value="FMN-binding split barrel"/>
    <property type="match status" value="1"/>
</dbReference>
<dbReference type="GO" id="GO:0005886">
    <property type="term" value="C:plasma membrane"/>
    <property type="evidence" value="ECO:0007669"/>
    <property type="project" value="TreeGrafter"/>
</dbReference>
<dbReference type="GO" id="GO:0016491">
    <property type="term" value="F:oxidoreductase activity"/>
    <property type="evidence" value="ECO:0007669"/>
    <property type="project" value="InterPro"/>
</dbReference>
<organism evidence="3 4">
    <name type="scientific">Herbiconiux ginsengi</name>
    <dbReference type="NCBI Taxonomy" id="381665"/>
    <lineage>
        <taxon>Bacteria</taxon>
        <taxon>Bacillati</taxon>
        <taxon>Actinomycetota</taxon>
        <taxon>Actinomycetes</taxon>
        <taxon>Micrococcales</taxon>
        <taxon>Microbacteriaceae</taxon>
        <taxon>Herbiconiux</taxon>
    </lineage>
</organism>
<gene>
    <name evidence="3" type="ORF">SAMN05216554_0194</name>
</gene>
<dbReference type="PANTHER" id="PTHR39428">
    <property type="entry name" value="F420H(2)-DEPENDENT QUINONE REDUCTASE RV1261C"/>
    <property type="match status" value="1"/>
</dbReference>
<keyword evidence="4" id="KW-1185">Reference proteome</keyword>
<accession>A0A1H3JID9</accession>
<proteinExistence type="inferred from homology"/>
<dbReference type="PANTHER" id="PTHR39428:SF3">
    <property type="entry name" value="DEAZAFLAVIN-DEPENDENT NITROREDUCTASE"/>
    <property type="match status" value="1"/>
</dbReference>
<comment type="catalytic activity">
    <reaction evidence="2">
        <text>oxidized coenzyme F420-(gamma-L-Glu)(n) + a quinol + H(+) = reduced coenzyme F420-(gamma-L-Glu)(n) + a quinone</text>
        <dbReference type="Rhea" id="RHEA:39663"/>
        <dbReference type="Rhea" id="RHEA-COMP:12939"/>
        <dbReference type="Rhea" id="RHEA-COMP:14378"/>
        <dbReference type="ChEBI" id="CHEBI:15378"/>
        <dbReference type="ChEBI" id="CHEBI:24646"/>
        <dbReference type="ChEBI" id="CHEBI:132124"/>
        <dbReference type="ChEBI" id="CHEBI:133980"/>
        <dbReference type="ChEBI" id="CHEBI:139511"/>
    </reaction>
</comment>
<comment type="similarity">
    <text evidence="1">Belongs to the F420H(2)-dependent quinone reductase family.</text>
</comment>
<dbReference type="EMBL" id="FNPZ01000001">
    <property type="protein sequence ID" value="SDY39770.1"/>
    <property type="molecule type" value="Genomic_DNA"/>
</dbReference>
<dbReference type="Gene3D" id="2.30.110.10">
    <property type="entry name" value="Electron Transport, Fmn-binding Protein, Chain A"/>
    <property type="match status" value="1"/>
</dbReference>
<dbReference type="NCBIfam" id="TIGR00026">
    <property type="entry name" value="hi_GC_TIGR00026"/>
    <property type="match status" value="1"/>
</dbReference>
<dbReference type="Pfam" id="PF04075">
    <property type="entry name" value="F420H2_quin_red"/>
    <property type="match status" value="1"/>
</dbReference>
<evidence type="ECO:0000313" key="3">
    <source>
        <dbReference type="EMBL" id="SDY39770.1"/>
    </source>
</evidence>
<sequence>MAVSDFNQGIIDEFRANGGRVESGGFGTGLVLLHHIGAKSGVERVSPVLGIPQGDGSILIAASKAGAPDDPAWLGNLRAHPDVSIETGDGSRVETAPVHAEVLSPDERDAGWQQFLDRSPGFAQYEARAGGRIIAVVRLSPR</sequence>
<dbReference type="AlphaFoldDB" id="A0A1H3JID9"/>
<evidence type="ECO:0000256" key="2">
    <source>
        <dbReference type="ARBA" id="ARBA00049106"/>
    </source>
</evidence>
<protein>
    <submittedName>
        <fullName evidence="3">Deazaflavin-dependent oxidoreductase, nitroreductase family</fullName>
    </submittedName>
</protein>
<evidence type="ECO:0000256" key="1">
    <source>
        <dbReference type="ARBA" id="ARBA00008710"/>
    </source>
</evidence>
<reference evidence="3 4" key="1">
    <citation type="submission" date="2016-10" db="EMBL/GenBank/DDBJ databases">
        <authorList>
            <person name="de Groot N.N."/>
        </authorList>
    </citation>
    <scope>NUCLEOTIDE SEQUENCE [LARGE SCALE GENOMIC DNA]</scope>
    <source>
        <strain evidence="3 4">CGMCC 4.3491</strain>
    </source>
</reference>
<dbReference type="InterPro" id="IPR004378">
    <property type="entry name" value="F420H2_quin_Rdtase"/>
</dbReference>
<dbReference type="InterPro" id="IPR012349">
    <property type="entry name" value="Split_barrel_FMN-bd"/>
</dbReference>
<evidence type="ECO:0000313" key="4">
    <source>
        <dbReference type="Proteomes" id="UP000198891"/>
    </source>
</evidence>
<dbReference type="STRING" id="381665.SAMN05216554_0194"/>
<name>A0A1H3JID9_9MICO</name>
<dbReference type="Proteomes" id="UP000198891">
    <property type="component" value="Unassembled WGS sequence"/>
</dbReference>